<dbReference type="AlphaFoldDB" id="B0WQY7"/>
<dbReference type="STRING" id="7176.B0WQY7"/>
<evidence type="ECO:0000313" key="4">
    <source>
        <dbReference type="Proteomes" id="UP000002320"/>
    </source>
</evidence>
<dbReference type="InParanoid" id="B0WQY7"/>
<dbReference type="HOGENOM" id="CLU_1572149_0_0_1"/>
<proteinExistence type="predicted"/>
<feature type="compositionally biased region" description="Polar residues" evidence="1">
    <location>
        <begin position="60"/>
        <end position="75"/>
    </location>
</feature>
<dbReference type="VEuPathDB" id="VectorBase:CPIJ009494"/>
<keyword evidence="4" id="KW-1185">Reference proteome</keyword>
<sequence>MPYYLRLSGFLRSRREKAKSKKTKKKKDSAENSSAKDDKGSDGEDKEEATVKATDAGSIGNLQTTSAVSTGNVAPTATPEVDEDGYSIQPRDATWDSATITEKSNNFYSSSDSDSDDERGERKIHVEIKPLNNGVAPISASVDELRATVENLSLSPIAPFSSVSRRRQEA</sequence>
<feature type="compositionally biased region" description="Polar residues" evidence="1">
    <location>
        <begin position="96"/>
        <end position="108"/>
    </location>
</feature>
<reference evidence="2" key="1">
    <citation type="submission" date="2007-03" db="EMBL/GenBank/DDBJ databases">
        <title>Annotation of Culex pipiens quinquefasciatus.</title>
        <authorList>
            <consortium name="The Broad Institute Genome Sequencing Platform"/>
            <person name="Atkinson P.W."/>
            <person name="Hemingway J."/>
            <person name="Christensen B.M."/>
            <person name="Higgs S."/>
            <person name="Kodira C."/>
            <person name="Hannick L."/>
            <person name="Megy K."/>
            <person name="O'Leary S."/>
            <person name="Pearson M."/>
            <person name="Haas B.J."/>
            <person name="Mauceli E."/>
            <person name="Wortman J.R."/>
            <person name="Lee N.H."/>
            <person name="Guigo R."/>
            <person name="Stanke M."/>
            <person name="Alvarado L."/>
            <person name="Amedeo P."/>
            <person name="Antoine C.H."/>
            <person name="Arensburger P."/>
            <person name="Bidwell S.L."/>
            <person name="Crawford M."/>
            <person name="Camaro F."/>
            <person name="Devon K."/>
            <person name="Engels R."/>
            <person name="Hammond M."/>
            <person name="Howarth C."/>
            <person name="Koehrsen M."/>
            <person name="Lawson D."/>
            <person name="Montgomery P."/>
            <person name="Nene V."/>
            <person name="Nusbaum C."/>
            <person name="Puiu D."/>
            <person name="Romero-Severson J."/>
            <person name="Severson D.W."/>
            <person name="Shumway M."/>
            <person name="Sisk P."/>
            <person name="Stolte C."/>
            <person name="Zeng Q."/>
            <person name="Eisenstadt E."/>
            <person name="Fraser-Liggett C."/>
            <person name="Strausberg R."/>
            <person name="Galagan J."/>
            <person name="Birren B."/>
            <person name="Collins F.H."/>
        </authorList>
    </citation>
    <scope>NUCLEOTIDE SEQUENCE [LARGE SCALE GENOMIC DNA]</scope>
    <source>
        <strain evidence="2">JHB</strain>
    </source>
</reference>
<evidence type="ECO:0000313" key="2">
    <source>
        <dbReference type="EMBL" id="EDS33074.1"/>
    </source>
</evidence>
<organism>
    <name type="scientific">Culex quinquefasciatus</name>
    <name type="common">Southern house mosquito</name>
    <name type="synonym">Culex pungens</name>
    <dbReference type="NCBI Taxonomy" id="7176"/>
    <lineage>
        <taxon>Eukaryota</taxon>
        <taxon>Metazoa</taxon>
        <taxon>Ecdysozoa</taxon>
        <taxon>Arthropoda</taxon>
        <taxon>Hexapoda</taxon>
        <taxon>Insecta</taxon>
        <taxon>Pterygota</taxon>
        <taxon>Neoptera</taxon>
        <taxon>Endopterygota</taxon>
        <taxon>Diptera</taxon>
        <taxon>Nematocera</taxon>
        <taxon>Culicoidea</taxon>
        <taxon>Culicidae</taxon>
        <taxon>Culicinae</taxon>
        <taxon>Culicini</taxon>
        <taxon>Culex</taxon>
        <taxon>Culex</taxon>
    </lineage>
</organism>
<feature type="region of interest" description="Disordered" evidence="1">
    <location>
        <begin position="1"/>
        <end position="125"/>
    </location>
</feature>
<dbReference type="Proteomes" id="UP000002320">
    <property type="component" value="Unassembled WGS sequence"/>
</dbReference>
<evidence type="ECO:0000313" key="3">
    <source>
        <dbReference type="EnsemblMetazoa" id="CPIJ009494-PA"/>
    </source>
</evidence>
<reference evidence="3" key="2">
    <citation type="submission" date="2021-02" db="UniProtKB">
        <authorList>
            <consortium name="EnsemblMetazoa"/>
        </authorList>
    </citation>
    <scope>IDENTIFICATION</scope>
    <source>
        <strain evidence="3">JHB</strain>
    </source>
</reference>
<evidence type="ECO:0000256" key="1">
    <source>
        <dbReference type="SAM" id="MobiDB-lite"/>
    </source>
</evidence>
<feature type="compositionally biased region" description="Basic residues" evidence="1">
    <location>
        <begin position="12"/>
        <end position="27"/>
    </location>
</feature>
<dbReference type="KEGG" id="cqu:CpipJ_CPIJ009494"/>
<dbReference type="EMBL" id="DS232047">
    <property type="protein sequence ID" value="EDS33074.1"/>
    <property type="molecule type" value="Genomic_DNA"/>
</dbReference>
<protein>
    <submittedName>
        <fullName evidence="2 3">Uncharacterized protein</fullName>
    </submittedName>
</protein>
<dbReference type="eggNOG" id="KOG2398">
    <property type="taxonomic scope" value="Eukaryota"/>
</dbReference>
<accession>B0WQY7</accession>
<dbReference type="VEuPathDB" id="VectorBase:CQUJHB014017"/>
<feature type="compositionally biased region" description="Basic and acidic residues" evidence="1">
    <location>
        <begin position="28"/>
        <end position="43"/>
    </location>
</feature>
<dbReference type="OrthoDB" id="5593455at2759"/>
<dbReference type="EnsemblMetazoa" id="CPIJ009494-RA">
    <property type="protein sequence ID" value="CPIJ009494-PA"/>
    <property type="gene ID" value="CPIJ009494"/>
</dbReference>
<gene>
    <name evidence="3" type="primary">6041931</name>
    <name evidence="2" type="ORF">CpipJ_CPIJ009494</name>
</gene>
<name>B0WQY7_CULQU</name>